<name>A0ABN9RJA6_9DINO</name>
<evidence type="ECO:0000313" key="2">
    <source>
        <dbReference type="EMBL" id="CAK0819192.1"/>
    </source>
</evidence>
<protein>
    <submittedName>
        <fullName evidence="2">Uncharacterized protein</fullName>
    </submittedName>
</protein>
<organism evidence="2 3">
    <name type="scientific">Prorocentrum cordatum</name>
    <dbReference type="NCBI Taxonomy" id="2364126"/>
    <lineage>
        <taxon>Eukaryota</taxon>
        <taxon>Sar</taxon>
        <taxon>Alveolata</taxon>
        <taxon>Dinophyceae</taxon>
        <taxon>Prorocentrales</taxon>
        <taxon>Prorocentraceae</taxon>
        <taxon>Prorocentrum</taxon>
    </lineage>
</organism>
<gene>
    <name evidence="2" type="ORF">PCOR1329_LOCUS21239</name>
</gene>
<dbReference type="EMBL" id="CAUYUJ010006969">
    <property type="protein sequence ID" value="CAK0819192.1"/>
    <property type="molecule type" value="Genomic_DNA"/>
</dbReference>
<dbReference type="Proteomes" id="UP001189429">
    <property type="component" value="Unassembled WGS sequence"/>
</dbReference>
<feature type="non-terminal residue" evidence="2">
    <location>
        <position position="1"/>
    </location>
</feature>
<feature type="compositionally biased region" description="Polar residues" evidence="1">
    <location>
        <begin position="177"/>
        <end position="200"/>
    </location>
</feature>
<proteinExistence type="predicted"/>
<evidence type="ECO:0000256" key="1">
    <source>
        <dbReference type="SAM" id="MobiDB-lite"/>
    </source>
</evidence>
<accession>A0ABN9RJA6</accession>
<keyword evidence="3" id="KW-1185">Reference proteome</keyword>
<comment type="caution">
    <text evidence="2">The sequence shown here is derived from an EMBL/GenBank/DDBJ whole genome shotgun (WGS) entry which is preliminary data.</text>
</comment>
<evidence type="ECO:0000313" key="3">
    <source>
        <dbReference type="Proteomes" id="UP001189429"/>
    </source>
</evidence>
<sequence length="200" mass="20826">TRLPPQPFGTKGTRRAPIAQSMADARQAELLGLVEETTAASPARGPWRGLQLGAAALLLLGALTGAAHLALGAEAPHPRATGALLELTASEGDTSALLELDDTQQAVVNKLIDRQVALAQTGAATSSPTRSDFEELGGTLPVAADRALKSLDSSAKRKLTGPRVGYLSPFPEEMERTATTQRVPRSPASRGTTAATRCRL</sequence>
<reference evidence="2" key="1">
    <citation type="submission" date="2023-10" db="EMBL/GenBank/DDBJ databases">
        <authorList>
            <person name="Chen Y."/>
            <person name="Shah S."/>
            <person name="Dougan E. K."/>
            <person name="Thang M."/>
            <person name="Chan C."/>
        </authorList>
    </citation>
    <scope>NUCLEOTIDE SEQUENCE [LARGE SCALE GENOMIC DNA]</scope>
</reference>
<feature type="region of interest" description="Disordered" evidence="1">
    <location>
        <begin position="175"/>
        <end position="200"/>
    </location>
</feature>
<feature type="region of interest" description="Disordered" evidence="1">
    <location>
        <begin position="1"/>
        <end position="20"/>
    </location>
</feature>